<dbReference type="InParanoid" id="A0A6P8IAD5"/>
<keyword evidence="8" id="KW-1185">Reference proteome</keyword>
<feature type="transmembrane region" description="Helical" evidence="7">
    <location>
        <begin position="215"/>
        <end position="234"/>
    </location>
</feature>
<dbReference type="Gene3D" id="3.40.50.1820">
    <property type="entry name" value="alpha/beta hydrolase"/>
    <property type="match status" value="1"/>
</dbReference>
<proteinExistence type="inferred from homology"/>
<dbReference type="KEGG" id="aten:116299606"/>
<dbReference type="RefSeq" id="XP_031564141.1">
    <property type="nucleotide sequence ID" value="XM_031708281.1"/>
</dbReference>
<dbReference type="GeneID" id="116299606"/>
<dbReference type="SUPFAM" id="SSF53474">
    <property type="entry name" value="alpha/beta-Hydrolases"/>
    <property type="match status" value="1"/>
</dbReference>
<keyword evidence="5" id="KW-0539">Nucleus</keyword>
<dbReference type="OrthoDB" id="77878at2759"/>
<dbReference type="Pfam" id="PF05705">
    <property type="entry name" value="DUF829"/>
    <property type="match status" value="1"/>
</dbReference>
<keyword evidence="2 7" id="KW-0812">Transmembrane</keyword>
<comment type="subcellular location">
    <subcellularLocation>
        <location evidence="6">Nucleus outer membrane</location>
        <topology evidence="6">Single-pass membrane protein</topology>
    </subcellularLocation>
</comment>
<sequence length="320" mass="36628">MLSRVLSTAPLRSTVSWSTTCLPGLTSLKPFNQRTLKLYRLSRLHTSGFDDAGRSISAAYQSHKKFGFTIRENVKGIDKPNPIVVILGWNNSQHKYLAKYSEMFEKRGYDTLCSTANPFNTFFRSGSKVKEIAHRILDVLLEMNCSSRPVFLYAFSNGGGAVFFQLTEALSTPESKYFDKIKVAGSIFDSFPVVPEMKSVKIVQKTITGYIGNPIVRWLVWYGLGISIPLMILIDPNIKRYMHSITNSPINCDQLVLFSKTDPFAPSEDIEHFINERRKRGVHVVAKCWEKSHHVNHYREHPNEYTRIVYDFIDNCLKKM</sequence>
<dbReference type="AlphaFoldDB" id="A0A6P8IAD5"/>
<dbReference type="PANTHER" id="PTHR12265">
    <property type="entry name" value="TRANSMEMBRANE PROTEIN 53"/>
    <property type="match status" value="1"/>
</dbReference>
<dbReference type="InterPro" id="IPR029058">
    <property type="entry name" value="AB_hydrolase_fold"/>
</dbReference>
<dbReference type="GO" id="GO:0005640">
    <property type="term" value="C:nuclear outer membrane"/>
    <property type="evidence" value="ECO:0007669"/>
    <property type="project" value="UniProtKB-SubCell"/>
</dbReference>
<organism evidence="8 9">
    <name type="scientific">Actinia tenebrosa</name>
    <name type="common">Australian red waratah sea anemone</name>
    <dbReference type="NCBI Taxonomy" id="6105"/>
    <lineage>
        <taxon>Eukaryota</taxon>
        <taxon>Metazoa</taxon>
        <taxon>Cnidaria</taxon>
        <taxon>Anthozoa</taxon>
        <taxon>Hexacorallia</taxon>
        <taxon>Actiniaria</taxon>
        <taxon>Actiniidae</taxon>
        <taxon>Actinia</taxon>
    </lineage>
</organism>
<evidence type="ECO:0000256" key="5">
    <source>
        <dbReference type="ARBA" id="ARBA00023242"/>
    </source>
</evidence>
<evidence type="ECO:0000256" key="4">
    <source>
        <dbReference type="ARBA" id="ARBA00023136"/>
    </source>
</evidence>
<keyword evidence="3 7" id="KW-1133">Transmembrane helix</keyword>
<evidence type="ECO:0000313" key="9">
    <source>
        <dbReference type="RefSeq" id="XP_031564141.1"/>
    </source>
</evidence>
<gene>
    <name evidence="9" type="primary">LOC116299606</name>
</gene>
<accession>A0A6P8IAD5</accession>
<evidence type="ECO:0000256" key="1">
    <source>
        <dbReference type="ARBA" id="ARBA00007387"/>
    </source>
</evidence>
<dbReference type="FunCoup" id="A0A6P8IAD5">
    <property type="interactions" value="710"/>
</dbReference>
<evidence type="ECO:0000256" key="3">
    <source>
        <dbReference type="ARBA" id="ARBA00022989"/>
    </source>
</evidence>
<protein>
    <submittedName>
        <fullName evidence="9">Transmembrane protein 53-A-like</fullName>
    </submittedName>
</protein>
<dbReference type="InterPro" id="IPR008547">
    <property type="entry name" value="DUF829_TMEM53"/>
</dbReference>
<evidence type="ECO:0000313" key="8">
    <source>
        <dbReference type="Proteomes" id="UP000515163"/>
    </source>
</evidence>
<dbReference type="PANTHER" id="PTHR12265:SF30">
    <property type="entry name" value="TRANSMEMBRANE PROTEIN 53"/>
    <property type="match status" value="1"/>
</dbReference>
<evidence type="ECO:0000256" key="7">
    <source>
        <dbReference type="SAM" id="Phobius"/>
    </source>
</evidence>
<comment type="similarity">
    <text evidence="1">Belongs to the TMEM53 family.</text>
</comment>
<reference evidence="9" key="1">
    <citation type="submission" date="2025-08" db="UniProtKB">
        <authorList>
            <consortium name="RefSeq"/>
        </authorList>
    </citation>
    <scope>IDENTIFICATION</scope>
    <source>
        <tissue evidence="9">Tentacle</tissue>
    </source>
</reference>
<name>A0A6P8IAD5_ACTTE</name>
<evidence type="ECO:0000256" key="6">
    <source>
        <dbReference type="ARBA" id="ARBA00034303"/>
    </source>
</evidence>
<evidence type="ECO:0000256" key="2">
    <source>
        <dbReference type="ARBA" id="ARBA00022692"/>
    </source>
</evidence>
<keyword evidence="4 7" id="KW-0472">Membrane</keyword>
<dbReference type="Proteomes" id="UP000515163">
    <property type="component" value="Unplaced"/>
</dbReference>